<proteinExistence type="inferred from homology"/>
<dbReference type="Pfam" id="PF02706">
    <property type="entry name" value="Wzz"/>
    <property type="match status" value="1"/>
</dbReference>
<name>A0A2M9CKQ8_9MICO</name>
<evidence type="ECO:0000256" key="2">
    <source>
        <dbReference type="ARBA" id="ARBA00006683"/>
    </source>
</evidence>
<feature type="compositionally biased region" description="Low complexity" evidence="7">
    <location>
        <begin position="248"/>
        <end position="269"/>
    </location>
</feature>
<dbReference type="PANTHER" id="PTHR32309:SF13">
    <property type="entry name" value="FERRIC ENTEROBACTIN TRANSPORT PROTEIN FEPE"/>
    <property type="match status" value="1"/>
</dbReference>
<sequence length="340" mass="35341">MTETNTWSIEDLVRRIASSWVLITVFGVIGIGLAAGAGFVWPERYEAKAVLTVEPIGALQPGTDEVNMETERVVATSTEVLTPAAEQLGWIAPRALATGVTVSVPKGSQVLEISYTDPDPQRAADAANAIATAYSEQRVQNAEKVVQSATDSLSARIGELQTQLDGVPAGSSAARAIDVQIVTLQERLATLVSSTFYSGSIVSPAATPRDSTTPSLAVFLAAGAGLGVLLGLFVALVRARLRESSPRTATPQTAVTTAPVTTPATVTATNGRPAPLRETSTAVSRERADEAGTVERASEPAADDAAPRPESPRAPRPAAAHTRPGSRTPNRRASSDGARS</sequence>
<dbReference type="PANTHER" id="PTHR32309">
    <property type="entry name" value="TYROSINE-PROTEIN KINASE"/>
    <property type="match status" value="1"/>
</dbReference>
<evidence type="ECO:0000313" key="11">
    <source>
        <dbReference type="Proteomes" id="UP000228758"/>
    </source>
</evidence>
<dbReference type="OrthoDB" id="5065022at2"/>
<protein>
    <submittedName>
        <fullName evidence="10">Subunit length determinant protein</fullName>
    </submittedName>
</protein>
<dbReference type="InterPro" id="IPR003856">
    <property type="entry name" value="LPS_length_determ_N"/>
</dbReference>
<comment type="similarity">
    <text evidence="2">Belongs to the CpsC/CapA family.</text>
</comment>
<organism evidence="10 11">
    <name type="scientific">Diaminobutyricimonas aerilata</name>
    <dbReference type="NCBI Taxonomy" id="1162967"/>
    <lineage>
        <taxon>Bacteria</taxon>
        <taxon>Bacillati</taxon>
        <taxon>Actinomycetota</taxon>
        <taxon>Actinomycetes</taxon>
        <taxon>Micrococcales</taxon>
        <taxon>Microbacteriaceae</taxon>
        <taxon>Diaminobutyricimonas</taxon>
    </lineage>
</organism>
<dbReference type="InterPro" id="IPR050445">
    <property type="entry name" value="Bact_polysacc_biosynth/exp"/>
</dbReference>
<evidence type="ECO:0000313" key="10">
    <source>
        <dbReference type="EMBL" id="PJJ72449.1"/>
    </source>
</evidence>
<dbReference type="EMBL" id="PGFF01000001">
    <property type="protein sequence ID" value="PJJ72449.1"/>
    <property type="molecule type" value="Genomic_DNA"/>
</dbReference>
<evidence type="ECO:0000256" key="4">
    <source>
        <dbReference type="ARBA" id="ARBA00022692"/>
    </source>
</evidence>
<keyword evidence="11" id="KW-1185">Reference proteome</keyword>
<dbReference type="AlphaFoldDB" id="A0A2M9CKQ8"/>
<feature type="transmembrane region" description="Helical" evidence="8">
    <location>
        <begin position="216"/>
        <end position="237"/>
    </location>
</feature>
<accession>A0A2M9CKQ8</accession>
<keyword evidence="3" id="KW-1003">Cell membrane</keyword>
<dbReference type="GO" id="GO:0004713">
    <property type="term" value="F:protein tyrosine kinase activity"/>
    <property type="evidence" value="ECO:0007669"/>
    <property type="project" value="TreeGrafter"/>
</dbReference>
<evidence type="ECO:0000256" key="8">
    <source>
        <dbReference type="SAM" id="Phobius"/>
    </source>
</evidence>
<dbReference type="RefSeq" id="WP_100364637.1">
    <property type="nucleotide sequence ID" value="NZ_PGFF01000001.1"/>
</dbReference>
<feature type="region of interest" description="Disordered" evidence="7">
    <location>
        <begin position="243"/>
        <end position="340"/>
    </location>
</feature>
<comment type="subcellular location">
    <subcellularLocation>
        <location evidence="1">Cell membrane</location>
        <topology evidence="1">Multi-pass membrane protein</topology>
    </subcellularLocation>
</comment>
<keyword evidence="5 8" id="KW-1133">Transmembrane helix</keyword>
<evidence type="ECO:0000256" key="1">
    <source>
        <dbReference type="ARBA" id="ARBA00004651"/>
    </source>
</evidence>
<keyword evidence="4 8" id="KW-0812">Transmembrane</keyword>
<comment type="caution">
    <text evidence="10">The sequence shown here is derived from an EMBL/GenBank/DDBJ whole genome shotgun (WGS) entry which is preliminary data.</text>
</comment>
<dbReference type="GO" id="GO:0005886">
    <property type="term" value="C:plasma membrane"/>
    <property type="evidence" value="ECO:0007669"/>
    <property type="project" value="UniProtKB-SubCell"/>
</dbReference>
<evidence type="ECO:0000259" key="9">
    <source>
        <dbReference type="Pfam" id="PF02706"/>
    </source>
</evidence>
<dbReference type="Proteomes" id="UP000228758">
    <property type="component" value="Unassembled WGS sequence"/>
</dbReference>
<evidence type="ECO:0000256" key="7">
    <source>
        <dbReference type="SAM" id="MobiDB-lite"/>
    </source>
</evidence>
<feature type="transmembrane region" description="Helical" evidence="8">
    <location>
        <begin position="20"/>
        <end position="41"/>
    </location>
</feature>
<evidence type="ECO:0000256" key="5">
    <source>
        <dbReference type="ARBA" id="ARBA00022989"/>
    </source>
</evidence>
<gene>
    <name evidence="10" type="ORF">CLV46_2021</name>
</gene>
<evidence type="ECO:0000256" key="3">
    <source>
        <dbReference type="ARBA" id="ARBA00022475"/>
    </source>
</evidence>
<keyword evidence="6 8" id="KW-0472">Membrane</keyword>
<feature type="domain" description="Polysaccharide chain length determinant N-terminal" evidence="9">
    <location>
        <begin position="9"/>
        <end position="85"/>
    </location>
</feature>
<reference evidence="10 11" key="1">
    <citation type="submission" date="2017-11" db="EMBL/GenBank/DDBJ databases">
        <title>Genomic Encyclopedia of Archaeal and Bacterial Type Strains, Phase II (KMG-II): From Individual Species to Whole Genera.</title>
        <authorList>
            <person name="Goeker M."/>
        </authorList>
    </citation>
    <scope>NUCLEOTIDE SEQUENCE [LARGE SCALE GENOMIC DNA]</scope>
    <source>
        <strain evidence="10 11">DSM 27393</strain>
    </source>
</reference>
<evidence type="ECO:0000256" key="6">
    <source>
        <dbReference type="ARBA" id="ARBA00023136"/>
    </source>
</evidence>